<keyword evidence="2 4" id="KW-0547">Nucleotide-binding</keyword>
<dbReference type="EMBL" id="MU006094">
    <property type="protein sequence ID" value="KAF2839918.1"/>
    <property type="molecule type" value="Genomic_DNA"/>
</dbReference>
<evidence type="ECO:0000256" key="4">
    <source>
        <dbReference type="PROSITE-ProRule" id="PRU10141"/>
    </source>
</evidence>
<dbReference type="Pfam" id="PF00069">
    <property type="entry name" value="Pkinase"/>
    <property type="match status" value="1"/>
</dbReference>
<dbReference type="PROSITE" id="PS00107">
    <property type="entry name" value="PROTEIN_KINASE_ATP"/>
    <property type="match status" value="1"/>
</dbReference>
<keyword evidence="3 4" id="KW-0067">ATP-binding</keyword>
<dbReference type="InterPro" id="IPR017441">
    <property type="entry name" value="Protein_kinase_ATP_BS"/>
</dbReference>
<keyword evidence="7" id="KW-0418">Kinase</keyword>
<evidence type="ECO:0000313" key="7">
    <source>
        <dbReference type="EMBL" id="KAF2839918.1"/>
    </source>
</evidence>
<evidence type="ECO:0000259" key="6">
    <source>
        <dbReference type="PROSITE" id="PS50011"/>
    </source>
</evidence>
<dbReference type="InterPro" id="IPR011009">
    <property type="entry name" value="Kinase-like_dom_sf"/>
</dbReference>
<dbReference type="InterPro" id="IPR000719">
    <property type="entry name" value="Prot_kinase_dom"/>
</dbReference>
<dbReference type="EC" id="2.7.11.1" evidence="1"/>
<evidence type="ECO:0000256" key="5">
    <source>
        <dbReference type="RuleBase" id="RU000304"/>
    </source>
</evidence>
<dbReference type="PROSITE" id="PS00108">
    <property type="entry name" value="PROTEIN_KINASE_ST"/>
    <property type="match status" value="1"/>
</dbReference>
<organism evidence="7 8">
    <name type="scientific">Patellaria atrata CBS 101060</name>
    <dbReference type="NCBI Taxonomy" id="1346257"/>
    <lineage>
        <taxon>Eukaryota</taxon>
        <taxon>Fungi</taxon>
        <taxon>Dikarya</taxon>
        <taxon>Ascomycota</taxon>
        <taxon>Pezizomycotina</taxon>
        <taxon>Dothideomycetes</taxon>
        <taxon>Dothideomycetes incertae sedis</taxon>
        <taxon>Patellariales</taxon>
        <taxon>Patellariaceae</taxon>
        <taxon>Patellaria</taxon>
    </lineage>
</organism>
<protein>
    <recommendedName>
        <fullName evidence="1">non-specific serine/threonine protein kinase</fullName>
        <ecNumber evidence="1">2.7.11.1</ecNumber>
    </recommendedName>
</protein>
<dbReference type="SUPFAM" id="SSF56112">
    <property type="entry name" value="Protein kinase-like (PK-like)"/>
    <property type="match status" value="1"/>
</dbReference>
<dbReference type="PROSITE" id="PS50011">
    <property type="entry name" value="PROTEIN_KINASE_DOM"/>
    <property type="match status" value="1"/>
</dbReference>
<reference evidence="7" key="1">
    <citation type="journal article" date="2020" name="Stud. Mycol.">
        <title>101 Dothideomycetes genomes: a test case for predicting lifestyles and emergence of pathogens.</title>
        <authorList>
            <person name="Haridas S."/>
            <person name="Albert R."/>
            <person name="Binder M."/>
            <person name="Bloem J."/>
            <person name="Labutti K."/>
            <person name="Salamov A."/>
            <person name="Andreopoulos B."/>
            <person name="Baker S."/>
            <person name="Barry K."/>
            <person name="Bills G."/>
            <person name="Bluhm B."/>
            <person name="Cannon C."/>
            <person name="Castanera R."/>
            <person name="Culley D."/>
            <person name="Daum C."/>
            <person name="Ezra D."/>
            <person name="Gonzalez J."/>
            <person name="Henrissat B."/>
            <person name="Kuo A."/>
            <person name="Liang C."/>
            <person name="Lipzen A."/>
            <person name="Lutzoni F."/>
            <person name="Magnuson J."/>
            <person name="Mondo S."/>
            <person name="Nolan M."/>
            <person name="Ohm R."/>
            <person name="Pangilinan J."/>
            <person name="Park H.-J."/>
            <person name="Ramirez L."/>
            <person name="Alfaro M."/>
            <person name="Sun H."/>
            <person name="Tritt A."/>
            <person name="Yoshinaga Y."/>
            <person name="Zwiers L.-H."/>
            <person name="Turgeon B."/>
            <person name="Goodwin S."/>
            <person name="Spatafora J."/>
            <person name="Crous P."/>
            <person name="Grigoriev I."/>
        </authorList>
    </citation>
    <scope>NUCLEOTIDE SEQUENCE</scope>
    <source>
        <strain evidence="7">CBS 101060</strain>
    </source>
</reference>
<gene>
    <name evidence="7" type="ORF">M501DRAFT_1010893</name>
</gene>
<proteinExistence type="inferred from homology"/>
<evidence type="ECO:0000256" key="1">
    <source>
        <dbReference type="ARBA" id="ARBA00012513"/>
    </source>
</evidence>
<keyword evidence="5" id="KW-0723">Serine/threonine-protein kinase</keyword>
<feature type="domain" description="Protein kinase" evidence="6">
    <location>
        <begin position="10"/>
        <end position="302"/>
    </location>
</feature>
<comment type="similarity">
    <text evidence="5">Belongs to the protein kinase superfamily.</text>
</comment>
<dbReference type="SMART" id="SM00220">
    <property type="entry name" value="S_TKc"/>
    <property type="match status" value="1"/>
</dbReference>
<comment type="caution">
    <text evidence="7">The sequence shown here is derived from an EMBL/GenBank/DDBJ whole genome shotgun (WGS) entry which is preliminary data.</text>
</comment>
<dbReference type="Gene3D" id="1.10.510.10">
    <property type="entry name" value="Transferase(Phosphotransferase) domain 1"/>
    <property type="match status" value="1"/>
</dbReference>
<accession>A0A9P4SC28</accession>
<dbReference type="Proteomes" id="UP000799429">
    <property type="component" value="Unassembled WGS sequence"/>
</dbReference>
<dbReference type="AlphaFoldDB" id="A0A9P4SC28"/>
<dbReference type="GO" id="GO:0005524">
    <property type="term" value="F:ATP binding"/>
    <property type="evidence" value="ECO:0007669"/>
    <property type="project" value="UniProtKB-UniRule"/>
</dbReference>
<feature type="binding site" evidence="4">
    <location>
        <position position="41"/>
    </location>
    <ligand>
        <name>ATP</name>
        <dbReference type="ChEBI" id="CHEBI:30616"/>
    </ligand>
</feature>
<evidence type="ECO:0000313" key="8">
    <source>
        <dbReference type="Proteomes" id="UP000799429"/>
    </source>
</evidence>
<keyword evidence="8" id="KW-1185">Reference proteome</keyword>
<dbReference type="InterPro" id="IPR050235">
    <property type="entry name" value="CK1_Ser-Thr_kinase"/>
</dbReference>
<dbReference type="InterPro" id="IPR008271">
    <property type="entry name" value="Ser/Thr_kinase_AS"/>
</dbReference>
<evidence type="ECO:0000256" key="2">
    <source>
        <dbReference type="ARBA" id="ARBA00022741"/>
    </source>
</evidence>
<evidence type="ECO:0000256" key="3">
    <source>
        <dbReference type="ARBA" id="ARBA00022840"/>
    </source>
</evidence>
<keyword evidence="7" id="KW-0808">Transferase</keyword>
<dbReference type="PANTHER" id="PTHR11909">
    <property type="entry name" value="CASEIN KINASE-RELATED"/>
    <property type="match status" value="1"/>
</dbReference>
<dbReference type="OrthoDB" id="5800476at2759"/>
<sequence>MKPLIVRDKYQLDLRLGYGSYGEVYEGESYYIETGKAVALKLEYNQVNPSQLKNEVEIYRKLETGNGIPQVYWHGSKCEFRVMAFKLLGPSLENLFNYCGCKFSLKTYIHSKGYIYRDVKPDNLLTGTGTKGSTVYMTDIGLAKEIEDLDSINAHLGKGEYNRLYGSLPWQGLKYRSKGKEKMILKNLFNGIPIKFKKYFELIRSDKELDYRRLRCLFRDLFCRQCFQCDNVFDWTKLMILPVLQQIELHLNSANQLQQLAIEVVGEHTSTDKQPIIVPNNKLLLQGYYKSFFRRKVSLQLD</sequence>
<dbReference type="GO" id="GO:0004674">
    <property type="term" value="F:protein serine/threonine kinase activity"/>
    <property type="evidence" value="ECO:0007669"/>
    <property type="project" value="UniProtKB-KW"/>
</dbReference>
<name>A0A9P4SC28_9PEZI</name>